<evidence type="ECO:0000313" key="1">
    <source>
        <dbReference type="EMBL" id="GKX30389.1"/>
    </source>
</evidence>
<protein>
    <recommendedName>
        <fullName evidence="3">Transglutaminase-like domain-containing protein</fullName>
    </recommendedName>
</protein>
<dbReference type="Gene3D" id="3.10.620.30">
    <property type="match status" value="1"/>
</dbReference>
<evidence type="ECO:0008006" key="3">
    <source>
        <dbReference type="Google" id="ProtNLM"/>
    </source>
</evidence>
<name>A0A9W5YC41_9FIRM</name>
<evidence type="ECO:0000313" key="2">
    <source>
        <dbReference type="Proteomes" id="UP001144256"/>
    </source>
</evidence>
<keyword evidence="2" id="KW-1185">Reference proteome</keyword>
<dbReference type="SUPFAM" id="SSF54001">
    <property type="entry name" value="Cysteine proteinases"/>
    <property type="match status" value="1"/>
</dbReference>
<organism evidence="1 2">
    <name type="scientific">Vallitalea longa</name>
    <dbReference type="NCBI Taxonomy" id="2936439"/>
    <lineage>
        <taxon>Bacteria</taxon>
        <taxon>Bacillati</taxon>
        <taxon>Bacillota</taxon>
        <taxon>Clostridia</taxon>
        <taxon>Lachnospirales</taxon>
        <taxon>Vallitaleaceae</taxon>
        <taxon>Vallitalea</taxon>
    </lineage>
</organism>
<dbReference type="RefSeq" id="WP_281816527.1">
    <property type="nucleotide sequence ID" value="NZ_BRLB01000009.1"/>
</dbReference>
<sequence>MKTPFDEYCLYYDNYKYFIKKYSNYSYEEINKYEKFNYNYESHYIKQLERYIPNKFIKNDVKDINLILLIMRWVNEKLLYKNMIEKNINSLHAADILLAAKKNNKTVNCLCHATVLTETLLCLGFKAKTIKCLPIGMFPQDNHCLTMVFCNNNKKWIALDPTYNLYFQDKNSNYLAIHEIRQLISNNKQVNVQSNHRIQSDNIELIKKIYIKYMAKNLFRFSTYKNAVFKVRGEIEYQLIPKDYLPLNQYIIKTKKRDVTIKYISNPNFFWQL</sequence>
<dbReference type="Proteomes" id="UP001144256">
    <property type="component" value="Unassembled WGS sequence"/>
</dbReference>
<dbReference type="InterPro" id="IPR038765">
    <property type="entry name" value="Papain-like_cys_pep_sf"/>
</dbReference>
<dbReference type="EMBL" id="BRLB01000009">
    <property type="protein sequence ID" value="GKX30389.1"/>
    <property type="molecule type" value="Genomic_DNA"/>
</dbReference>
<dbReference type="AlphaFoldDB" id="A0A9W5YC41"/>
<proteinExistence type="predicted"/>
<accession>A0A9W5YC41</accession>
<comment type="caution">
    <text evidence="1">The sequence shown here is derived from an EMBL/GenBank/DDBJ whole genome shotgun (WGS) entry which is preliminary data.</text>
</comment>
<reference evidence="1" key="1">
    <citation type="submission" date="2022-06" db="EMBL/GenBank/DDBJ databases">
        <title>Vallitalea longa sp. nov., an anaerobic bacterium isolated from marine sediment.</title>
        <authorList>
            <person name="Hirano S."/>
            <person name="Terahara T."/>
            <person name="Mori K."/>
            <person name="Hamada M."/>
            <person name="Matsumoto R."/>
            <person name="Kobayashi T."/>
        </authorList>
    </citation>
    <scope>NUCLEOTIDE SEQUENCE</scope>
    <source>
        <strain evidence="1">SH18-1</strain>
    </source>
</reference>
<gene>
    <name evidence="1" type="ORF">SH1V18_28690</name>
</gene>